<accession>A0ABM8B5L1</accession>
<dbReference type="Proteomes" id="UP001321766">
    <property type="component" value="Chromosome"/>
</dbReference>
<proteinExistence type="predicted"/>
<gene>
    <name evidence="2" type="ORF">KIM372_00300</name>
</gene>
<reference evidence="2 3" key="1">
    <citation type="journal article" date="2023" name="Microbiol. Spectr.">
        <title>Symbiosis of Carpenter Bees with Uncharacterized Lactic Acid Bacteria Showing NAD Auxotrophy.</title>
        <authorList>
            <person name="Kawasaki S."/>
            <person name="Ozawa K."/>
            <person name="Mori T."/>
            <person name="Yamamoto A."/>
            <person name="Ito M."/>
            <person name="Ohkuma M."/>
            <person name="Sakamoto M."/>
            <person name="Matsutani M."/>
        </authorList>
    </citation>
    <scope>NUCLEOTIDE SEQUENCE [LARGE SCALE GENOMIC DNA]</scope>
    <source>
        <strain evidence="2 3">Kim37-2</strain>
    </source>
</reference>
<evidence type="ECO:0000256" key="1">
    <source>
        <dbReference type="SAM" id="MobiDB-lite"/>
    </source>
</evidence>
<dbReference type="EMBL" id="AP026798">
    <property type="protein sequence ID" value="BDR52123.1"/>
    <property type="molecule type" value="Genomic_DNA"/>
</dbReference>
<evidence type="ECO:0000313" key="3">
    <source>
        <dbReference type="Proteomes" id="UP001321766"/>
    </source>
</evidence>
<feature type="compositionally biased region" description="Low complexity" evidence="1">
    <location>
        <begin position="130"/>
        <end position="144"/>
    </location>
</feature>
<feature type="region of interest" description="Disordered" evidence="1">
    <location>
        <begin position="67"/>
        <end position="144"/>
    </location>
</feature>
<evidence type="ECO:0000313" key="2">
    <source>
        <dbReference type="EMBL" id="BDR52123.1"/>
    </source>
</evidence>
<keyword evidence="3" id="KW-1185">Reference proteome</keyword>
<sequence>MGRIRRREWRGILGLDRAFQAPDTLAGWIQVYLGSEDSDLSPRAIAEIEERAGASFAKEVRHITWRANEIDAQGNKSGGGTRTDPLPQGSGPGPSKGLDEEVGRGSGNLDGGDCDGSSGRVLRPEGSGAGTAEPAGQAAAPDAQEDAALTFSERLEANARRLGV</sequence>
<name>A0ABM8B5L1_9BIFI</name>
<protein>
    <submittedName>
        <fullName evidence="2">Uncharacterized protein</fullName>
    </submittedName>
</protein>
<organism evidence="2 3">
    <name type="scientific">Bombiscardovia nodaiensis</name>
    <dbReference type="NCBI Taxonomy" id="2932181"/>
    <lineage>
        <taxon>Bacteria</taxon>
        <taxon>Bacillati</taxon>
        <taxon>Actinomycetota</taxon>
        <taxon>Actinomycetes</taxon>
        <taxon>Bifidobacteriales</taxon>
        <taxon>Bifidobacteriaceae</taxon>
        <taxon>Bombiscardovia</taxon>
    </lineage>
</organism>